<accession>A0A0A9EMZ9</accession>
<name>A0A0A9EMZ9_ARUDO</name>
<evidence type="ECO:0000313" key="2">
    <source>
        <dbReference type="EMBL" id="JAE02085.1"/>
    </source>
</evidence>
<reference evidence="2" key="2">
    <citation type="journal article" date="2015" name="Data Brief">
        <title>Shoot transcriptome of the giant reed, Arundo donax.</title>
        <authorList>
            <person name="Barrero R.A."/>
            <person name="Guerrero F.D."/>
            <person name="Moolhuijzen P."/>
            <person name="Goolsby J.A."/>
            <person name="Tidwell J."/>
            <person name="Bellgard S.E."/>
            <person name="Bellgard M.I."/>
        </authorList>
    </citation>
    <scope>NUCLEOTIDE SEQUENCE</scope>
    <source>
        <tissue evidence="2">Shoot tissue taken approximately 20 cm above the soil surface</tissue>
    </source>
</reference>
<feature type="compositionally biased region" description="Low complexity" evidence="1">
    <location>
        <begin position="122"/>
        <end position="135"/>
    </location>
</feature>
<feature type="region of interest" description="Disordered" evidence="1">
    <location>
        <begin position="122"/>
        <end position="141"/>
    </location>
</feature>
<evidence type="ECO:0000256" key="1">
    <source>
        <dbReference type="SAM" id="MobiDB-lite"/>
    </source>
</evidence>
<sequence>MNRARVVARVLVLPAARSSTAGPICSVSWSMRPPLWHESDTMVKLAPSGTRSTTCRKSTSVMRLKSQGTMASSWPSSRWCGLTGGTSVPWPLKWKKSTSPGFARATMLASARLMLAPVGSTAAPRSSSVSTVTSAGAKPKRVRRRWRMARTSLMQPRSSWRVPA</sequence>
<organism evidence="2">
    <name type="scientific">Arundo donax</name>
    <name type="common">Giant reed</name>
    <name type="synonym">Donax arundinaceus</name>
    <dbReference type="NCBI Taxonomy" id="35708"/>
    <lineage>
        <taxon>Eukaryota</taxon>
        <taxon>Viridiplantae</taxon>
        <taxon>Streptophyta</taxon>
        <taxon>Embryophyta</taxon>
        <taxon>Tracheophyta</taxon>
        <taxon>Spermatophyta</taxon>
        <taxon>Magnoliopsida</taxon>
        <taxon>Liliopsida</taxon>
        <taxon>Poales</taxon>
        <taxon>Poaceae</taxon>
        <taxon>PACMAD clade</taxon>
        <taxon>Arundinoideae</taxon>
        <taxon>Arundineae</taxon>
        <taxon>Arundo</taxon>
    </lineage>
</organism>
<dbReference type="EMBL" id="GBRH01195811">
    <property type="protein sequence ID" value="JAE02085.1"/>
    <property type="molecule type" value="Transcribed_RNA"/>
</dbReference>
<protein>
    <submittedName>
        <fullName evidence="2">Uncharacterized protein</fullName>
    </submittedName>
</protein>
<reference evidence="2" key="1">
    <citation type="submission" date="2014-09" db="EMBL/GenBank/DDBJ databases">
        <authorList>
            <person name="Magalhaes I.L.F."/>
            <person name="Oliveira U."/>
            <person name="Santos F.R."/>
            <person name="Vidigal T.H.D.A."/>
            <person name="Brescovit A.D."/>
            <person name="Santos A.J."/>
        </authorList>
    </citation>
    <scope>NUCLEOTIDE SEQUENCE</scope>
    <source>
        <tissue evidence="2">Shoot tissue taken approximately 20 cm above the soil surface</tissue>
    </source>
</reference>
<proteinExistence type="predicted"/>
<dbReference type="AlphaFoldDB" id="A0A0A9EMZ9"/>